<comment type="caution">
    <text evidence="4">The sequence shown here is derived from an EMBL/GenBank/DDBJ whole genome shotgun (WGS) entry which is preliminary data.</text>
</comment>
<dbReference type="PANTHER" id="PTHR12128:SF51">
    <property type="entry name" value="BLL4205 PROTEIN"/>
    <property type="match status" value="1"/>
</dbReference>
<evidence type="ECO:0000256" key="2">
    <source>
        <dbReference type="PIRNR" id="PIRNR001365"/>
    </source>
</evidence>
<comment type="similarity">
    <text evidence="2">Belongs to the DapA family.</text>
</comment>
<dbReference type="PANTHER" id="PTHR12128">
    <property type="entry name" value="DIHYDRODIPICOLINATE SYNTHASE"/>
    <property type="match status" value="1"/>
</dbReference>
<name>G6EGI5_9SPHN</name>
<dbReference type="InterPro" id="IPR002220">
    <property type="entry name" value="DapA-like"/>
</dbReference>
<accession>G6EGI5</accession>
<evidence type="ECO:0000256" key="3">
    <source>
        <dbReference type="PIRSR" id="PIRSR001365-1"/>
    </source>
</evidence>
<dbReference type="PATRIC" id="fig|1088721.3.peg.3368"/>
<dbReference type="SMART" id="SM01130">
    <property type="entry name" value="DHDPS"/>
    <property type="match status" value="1"/>
</dbReference>
<dbReference type="SUPFAM" id="SSF51569">
    <property type="entry name" value="Aldolase"/>
    <property type="match status" value="1"/>
</dbReference>
<dbReference type="eggNOG" id="COG0329">
    <property type="taxonomic scope" value="Bacteria"/>
</dbReference>
<dbReference type="RefSeq" id="WP_007014323.1">
    <property type="nucleotide sequence ID" value="NZ_AGFM01000055.1"/>
</dbReference>
<sequence length="325" mass="35152">MTAADVDGFWAIIPTPAKEGADRWDATDTVDVDETARAIEDLIAKGVNGILTMGTLGEASTLTWPEKQAFMTAAVETARGRVPIFVGTSTLNTRDTIEQTRWASDLGADGTMLGPPFWCQASMDMAVQYFKDVAQACPDMAIAIYANMQAFKFAFSIPFWARVSQIPQVITAKLPPTPQMSAMKLVSGGRIRFMPIDNEYASVARSDPEFFSAFWSSSASCGPDVCIALRDRVIEAKKTGDWSAVTRLSDAMELAVAPLFPAGGPPEFATYNIILEKHRMNVAGWIKAGPTRAPYNHAPPHILEGAEKSGAAWAKLNKDVLAGNI</sequence>
<dbReference type="GO" id="GO:0008840">
    <property type="term" value="F:4-hydroxy-tetrahydrodipicolinate synthase activity"/>
    <property type="evidence" value="ECO:0007669"/>
    <property type="project" value="TreeGrafter"/>
</dbReference>
<reference evidence="4 5" key="1">
    <citation type="journal article" date="2012" name="J. Bacteriol.">
        <title>Genome sequence of benzo(a)pyrene-degrading bacterium Novosphingobium pentaromativorans US6-1.</title>
        <authorList>
            <person name="Luo Y.R."/>
            <person name="Kang S.G."/>
            <person name="Kim S.J."/>
            <person name="Kim M.R."/>
            <person name="Li N."/>
            <person name="Lee J.H."/>
            <person name="Kwon K.K."/>
        </authorList>
    </citation>
    <scope>NUCLEOTIDE SEQUENCE [LARGE SCALE GENOMIC DNA]</scope>
    <source>
        <strain evidence="4 5">US6-1</strain>
    </source>
</reference>
<protein>
    <submittedName>
        <fullName evidence="4">Hydratase/aldolase</fullName>
    </submittedName>
</protein>
<dbReference type="Gene3D" id="3.20.20.70">
    <property type="entry name" value="Aldolase class I"/>
    <property type="match status" value="1"/>
</dbReference>
<evidence type="ECO:0000313" key="4">
    <source>
        <dbReference type="EMBL" id="EHJ59532.1"/>
    </source>
</evidence>
<dbReference type="Pfam" id="PF00701">
    <property type="entry name" value="DHDPS"/>
    <property type="match status" value="1"/>
</dbReference>
<dbReference type="Proteomes" id="UP000004030">
    <property type="component" value="Unassembled WGS sequence"/>
</dbReference>
<dbReference type="PIRSF" id="PIRSF001365">
    <property type="entry name" value="DHDPS"/>
    <property type="match status" value="1"/>
</dbReference>
<dbReference type="AlphaFoldDB" id="G6EGI5"/>
<gene>
    <name evidence="4" type="ORF">NSU_3415</name>
</gene>
<proteinExistence type="inferred from homology"/>
<dbReference type="PRINTS" id="PR00146">
    <property type="entry name" value="DHPICSNTHASE"/>
</dbReference>
<keyword evidence="1 2" id="KW-0456">Lyase</keyword>
<feature type="active site" description="Schiff-base intermediate with substrate" evidence="3">
    <location>
        <position position="173"/>
    </location>
</feature>
<feature type="active site" description="Proton donor/acceptor" evidence="3">
    <location>
        <position position="145"/>
    </location>
</feature>
<evidence type="ECO:0000256" key="1">
    <source>
        <dbReference type="ARBA" id="ARBA00023239"/>
    </source>
</evidence>
<dbReference type="InterPro" id="IPR013785">
    <property type="entry name" value="Aldolase_TIM"/>
</dbReference>
<evidence type="ECO:0000313" key="5">
    <source>
        <dbReference type="Proteomes" id="UP000004030"/>
    </source>
</evidence>
<dbReference type="EMBL" id="AGFM01000055">
    <property type="protein sequence ID" value="EHJ59532.1"/>
    <property type="molecule type" value="Genomic_DNA"/>
</dbReference>
<organism evidence="4 5">
    <name type="scientific">Novosphingobium pentaromativorans US6-1</name>
    <dbReference type="NCBI Taxonomy" id="1088721"/>
    <lineage>
        <taxon>Bacteria</taxon>
        <taxon>Pseudomonadati</taxon>
        <taxon>Pseudomonadota</taxon>
        <taxon>Alphaproteobacteria</taxon>
        <taxon>Sphingomonadales</taxon>
        <taxon>Sphingomonadaceae</taxon>
        <taxon>Novosphingobium</taxon>
    </lineage>
</organism>
<keyword evidence="5" id="KW-1185">Reference proteome</keyword>